<feature type="chain" id="PRO_5003033668" evidence="6">
    <location>
        <begin position="33"/>
        <end position="1279"/>
    </location>
</feature>
<feature type="domain" description="Hyaluronate lyase N-terminal beta-sheet" evidence="9">
    <location>
        <begin position="387"/>
        <end position="440"/>
    </location>
</feature>
<dbReference type="SUPFAM" id="SSF81296">
    <property type="entry name" value="E set domains"/>
    <property type="match status" value="1"/>
</dbReference>
<evidence type="ECO:0000313" key="12">
    <source>
        <dbReference type="Proteomes" id="UP000005017"/>
    </source>
</evidence>
<organism evidence="11 12">
    <name type="scientific">Bulleidia extructa W1219</name>
    <dbReference type="NCBI Taxonomy" id="679192"/>
    <lineage>
        <taxon>Bacteria</taxon>
        <taxon>Bacillati</taxon>
        <taxon>Bacillota</taxon>
        <taxon>Erysipelotrichia</taxon>
        <taxon>Erysipelotrichales</taxon>
        <taxon>Erysipelotrichaceae</taxon>
        <taxon>Bulleidia</taxon>
    </lineage>
</organism>
<dbReference type="GO" id="GO:0016837">
    <property type="term" value="F:carbon-oxygen lyase activity, acting on polysaccharides"/>
    <property type="evidence" value="ECO:0007669"/>
    <property type="project" value="UniProtKB-ARBA"/>
</dbReference>
<dbReference type="InterPro" id="IPR012970">
    <property type="entry name" value="Lyase_8_alpha_N"/>
</dbReference>
<feature type="domain" description="Hyaluronate lyase-like N-terminal" evidence="10">
    <location>
        <begin position="206"/>
        <end position="361"/>
    </location>
</feature>
<keyword evidence="5" id="KW-0472">Membrane</keyword>
<feature type="signal peptide" evidence="6">
    <location>
        <begin position="1"/>
        <end position="32"/>
    </location>
</feature>
<evidence type="ECO:0000256" key="5">
    <source>
        <dbReference type="SAM" id="Phobius"/>
    </source>
</evidence>
<evidence type="ECO:0000256" key="1">
    <source>
        <dbReference type="ARBA" id="ARBA00006699"/>
    </source>
</evidence>
<evidence type="ECO:0000313" key="11">
    <source>
        <dbReference type="EMBL" id="EFC06338.1"/>
    </source>
</evidence>
<reference evidence="12" key="1">
    <citation type="submission" date="2009-12" db="EMBL/GenBank/DDBJ databases">
        <title>Sequence of Clostridiales genomosp. BVAB3 str. UPII9-5.</title>
        <authorList>
            <person name="Madupu R."/>
            <person name="Durkin A.S."/>
            <person name="Torralba M."/>
            <person name="Methe B."/>
            <person name="Sutton G.G."/>
            <person name="Strausberg R.L."/>
            <person name="Nelson K.E."/>
        </authorList>
    </citation>
    <scope>NUCLEOTIDE SEQUENCE [LARGE SCALE GENOMIC DNA]</scope>
    <source>
        <strain evidence="12">W1219</strain>
    </source>
</reference>
<dbReference type="InterPro" id="IPR054563">
    <property type="entry name" value="HylB-like_N"/>
</dbReference>
<dbReference type="CDD" id="cd01083">
    <property type="entry name" value="GAG_Lyase"/>
    <property type="match status" value="1"/>
</dbReference>
<dbReference type="RefSeq" id="WP_006626683.1">
    <property type="nucleotide sequence ID" value="NZ_ADFR01000002.1"/>
</dbReference>
<dbReference type="GO" id="GO:0030246">
    <property type="term" value="F:carbohydrate binding"/>
    <property type="evidence" value="ECO:0007669"/>
    <property type="project" value="InterPro"/>
</dbReference>
<dbReference type="InterPro" id="IPR008929">
    <property type="entry name" value="Chondroitin_lyas"/>
</dbReference>
<gene>
    <name evidence="11" type="ORF">HMPREF9013_1046</name>
</gene>
<dbReference type="GO" id="GO:0005975">
    <property type="term" value="P:carbohydrate metabolic process"/>
    <property type="evidence" value="ECO:0007669"/>
    <property type="project" value="InterPro"/>
</dbReference>
<keyword evidence="12" id="KW-1185">Reference proteome</keyword>
<keyword evidence="5" id="KW-0812">Transmembrane</keyword>
<evidence type="ECO:0000259" key="7">
    <source>
        <dbReference type="Pfam" id="PF02278"/>
    </source>
</evidence>
<proteinExistence type="inferred from homology"/>
<dbReference type="InterPro" id="IPR011071">
    <property type="entry name" value="Lyase_8-like_C"/>
</dbReference>
<evidence type="ECO:0000256" key="4">
    <source>
        <dbReference type="PIRSR" id="PIRSR638970-1"/>
    </source>
</evidence>
<dbReference type="InterPro" id="IPR023295">
    <property type="entry name" value="Hyaluronate_lyase_beta_dom_sf"/>
</dbReference>
<dbReference type="EMBL" id="ADFR01000002">
    <property type="protein sequence ID" value="EFC06338.1"/>
    <property type="molecule type" value="Genomic_DNA"/>
</dbReference>
<dbReference type="Gene3D" id="2.60.120.260">
    <property type="entry name" value="Galactose-binding domain-like"/>
    <property type="match status" value="2"/>
</dbReference>
<feature type="domain" description="Polysaccharide lyase family 8 central" evidence="7">
    <location>
        <begin position="821"/>
        <end position="1075"/>
    </location>
</feature>
<dbReference type="PANTHER" id="PTHR38481">
    <property type="entry name" value="HYALURONATE LYASE"/>
    <property type="match status" value="1"/>
</dbReference>
<feature type="active site" evidence="4">
    <location>
        <position position="674"/>
    </location>
</feature>
<dbReference type="Gene3D" id="2.60.40.1380">
    <property type="entry name" value="E set domains, domain 4"/>
    <property type="match status" value="1"/>
</dbReference>
<dbReference type="InterPro" id="IPR011013">
    <property type="entry name" value="Gal_mutarotase_sf_dom"/>
</dbReference>
<dbReference type="Pfam" id="PF21461">
    <property type="entry name" value="HL_N-beta"/>
    <property type="match status" value="1"/>
</dbReference>
<dbReference type="Gene3D" id="1.50.10.100">
    <property type="entry name" value="Chondroitin AC/alginate lyase"/>
    <property type="match status" value="1"/>
</dbReference>
<accession>D2MMR2</accession>
<dbReference type="Pfam" id="PF02278">
    <property type="entry name" value="Lyase_8"/>
    <property type="match status" value="1"/>
</dbReference>
<comment type="caution">
    <text evidence="11">The sequence shown here is derived from an EMBL/GenBank/DDBJ whole genome shotgun (WGS) entry which is preliminary data.</text>
</comment>
<protein>
    <submittedName>
        <fullName evidence="11">Putative phage head-tail adaptor</fullName>
    </submittedName>
</protein>
<dbReference type="Pfam" id="PF08124">
    <property type="entry name" value="Lyase_8_N"/>
    <property type="match status" value="1"/>
</dbReference>
<dbReference type="Gene3D" id="2.60.220.10">
    <property type="entry name" value="Polysaccharide lyase family 8-like, C-terminal"/>
    <property type="match status" value="1"/>
</dbReference>
<feature type="domain" description="Polysaccharide lyase 8 N-terminal alpha-helical" evidence="8">
    <location>
        <begin position="456"/>
        <end position="778"/>
    </location>
</feature>
<evidence type="ECO:0000256" key="2">
    <source>
        <dbReference type="ARBA" id="ARBA00022729"/>
    </source>
</evidence>
<dbReference type="Gene3D" id="2.70.98.10">
    <property type="match status" value="1"/>
</dbReference>
<dbReference type="STRING" id="679192.HMPREF9013_1046"/>
<feature type="active site" evidence="4">
    <location>
        <position position="683"/>
    </location>
</feature>
<evidence type="ECO:0000259" key="10">
    <source>
        <dbReference type="Pfam" id="PF22637"/>
    </source>
</evidence>
<dbReference type="InterPro" id="IPR048734">
    <property type="entry name" value="HL_N-beta"/>
</dbReference>
<sequence>MKTKKGIQSMVKAILLTLSLFLAIPGSLVVQAQDPNTSLIQNGNFETTIQKNGQWTGQAAKDWSVWVDKNQTKKNTYTIEVKEGQLHLEAKDTLRAVVHQTMDKKIDDTKRYRLSYRVHTKNKISFFYARIQERKKGETTFSTSKALQTQHVYKDQAWKEIVFDYQPGQHVDTVKLELIYETGTGEVFVDEVKLEEVAPLPTKEWIKNPKFQETEDGKAPWTGKAAKHWTAWVPREYQKTDGAQMFVNDQHELTISSAKNFRSCVYQDIPHVDNTKNYQLTVKVKLNQKQGVAKLRILEKRKNAQGKEEQVNSVSSNTLTGTSQGWQELKINYSPLSLTQFIRLELFYEKGSGTVLFKEVEFKEVGSKKPFSPKDVNRELEKEISFPLDKIYTLRNENYHYKALNDTISVHEGMIKANKMGVSKLEVQEKGKTIATISVHITKPVADEYDRLLDQWNEIIVGNRSYDENNPAMKSLFTSLETNSETYLREMKKEANRTYLWEEAKEYERSRTLTTSFRYLETIAKQITNPKSKYYQDPKAVRLVREGMEWLCTNVYNRKAHVIGNWWDYEIGAPRAINNTLSLMHQYFSKEEIKNYTDGIEHFVPDSTRFRVTQNDPFEALGGNLIDMGRVKIISGLLRKDDQEVKETVQAIQKVFSIVKKGEGFYQDGSYIDHTNVAYTGAYGNVLMDGFSQLLPVIQASKSPLPKEKLAVVRHWIDKSFLPLIVHNELMDMSRGRSISRSGSEDHVTSVEVLRGIVRVFGVFDQDYQRSLKSEVKTILKEDTFYKISDNLKSYGDIANVEKLLKDKNVSTIQRITKLSLFNHMDKVAYYNAKKDFGFGISMHSSRTLNFEMMNNENRKAWYTADGMTYLYNGDIAHYSQHYWPTVDPYHLPGTTVLDREVRKPKEIGSTMSSAFVGATKAGESYGTVAMDFENQLKSLKAHKAWFICDDQIVSVGSAISKKDSHTTVDQRKLDPKKNYRFYVNGQLVDLDHGKKTIQNVQSVFVDTGDKKTNIGYHFLTPTTLELSKSEQSGKWYDIREVNGEDKTVHKNTFYQFVIPHKNIDHYAYSTIPSVTKEDFFKMVKDHPIQLVKNTKETQVVYDRRQKSYGIVKYDTTPETFGDVKVNQKGVYALLNGNGSYYNPISMKEEKIENSTKPVRYRVLENELEKSYRIRVSIPFAKFKDVFIDGVLLSKDQYLAKEGSTIIQLKKEYVKTLKQGNHTIKIVAEDGEVSQSFFMQRRVNVKTSDSNTWVLLIGFMSIGLWSLFLAMKYRFKVSR</sequence>
<keyword evidence="5" id="KW-1133">Transmembrane helix</keyword>
<dbReference type="OrthoDB" id="1641005at2"/>
<dbReference type="InterPro" id="IPR003159">
    <property type="entry name" value="Lyase_8_central_dom"/>
</dbReference>
<dbReference type="InterPro" id="IPR038970">
    <property type="entry name" value="Lyase_8"/>
</dbReference>
<comment type="similarity">
    <text evidence="1">Belongs to the polysaccharide lyase 8 family.</text>
</comment>
<keyword evidence="3" id="KW-0456">Lyase</keyword>
<dbReference type="InterPro" id="IPR014718">
    <property type="entry name" value="GH-type_carb-bd"/>
</dbReference>
<keyword evidence="2 6" id="KW-0732">Signal</keyword>
<dbReference type="SUPFAM" id="SSF49863">
    <property type="entry name" value="Hyaluronate lyase-like, C-terminal domain"/>
    <property type="match status" value="1"/>
</dbReference>
<dbReference type="InterPro" id="IPR014756">
    <property type="entry name" value="Ig_E-set"/>
</dbReference>
<feature type="transmembrane region" description="Helical" evidence="5">
    <location>
        <begin position="1252"/>
        <end position="1271"/>
    </location>
</feature>
<dbReference type="Pfam" id="PF22637">
    <property type="entry name" value="CBM_4_9_1"/>
    <property type="match status" value="2"/>
</dbReference>
<evidence type="ECO:0000256" key="3">
    <source>
        <dbReference type="ARBA" id="ARBA00023239"/>
    </source>
</evidence>
<dbReference type="GO" id="GO:0005576">
    <property type="term" value="C:extracellular region"/>
    <property type="evidence" value="ECO:0007669"/>
    <property type="project" value="InterPro"/>
</dbReference>
<dbReference type="SUPFAM" id="SSF49785">
    <property type="entry name" value="Galactose-binding domain-like"/>
    <property type="match status" value="1"/>
</dbReference>
<dbReference type="eggNOG" id="COG5492">
    <property type="taxonomic scope" value="Bacteria"/>
</dbReference>
<dbReference type="SUPFAM" id="SSF48230">
    <property type="entry name" value="Chondroitin AC/alginate lyase"/>
    <property type="match status" value="1"/>
</dbReference>
<evidence type="ECO:0000259" key="8">
    <source>
        <dbReference type="Pfam" id="PF08124"/>
    </source>
</evidence>
<name>D2MMR2_9FIRM</name>
<dbReference type="Proteomes" id="UP000005017">
    <property type="component" value="Unassembled WGS sequence"/>
</dbReference>
<dbReference type="AlphaFoldDB" id="D2MMR2"/>
<evidence type="ECO:0000259" key="9">
    <source>
        <dbReference type="Pfam" id="PF21461"/>
    </source>
</evidence>
<dbReference type="PANTHER" id="PTHR38481:SF1">
    <property type="entry name" value="HYALURONATE LYASE"/>
    <property type="match status" value="1"/>
</dbReference>
<evidence type="ECO:0000256" key="6">
    <source>
        <dbReference type="SAM" id="SignalP"/>
    </source>
</evidence>
<dbReference type="InterPro" id="IPR008979">
    <property type="entry name" value="Galactose-bd-like_sf"/>
</dbReference>
<feature type="domain" description="Hyaluronate lyase-like N-terminal" evidence="10">
    <location>
        <begin position="40"/>
        <end position="194"/>
    </location>
</feature>
<feature type="active site" evidence="4">
    <location>
        <position position="737"/>
    </location>
</feature>
<dbReference type="SUPFAM" id="SSF74650">
    <property type="entry name" value="Galactose mutarotase-like"/>
    <property type="match status" value="1"/>
</dbReference>